<dbReference type="EMBL" id="ABLC01000050">
    <property type="protein sequence ID" value="EDT04012.1"/>
    <property type="molecule type" value="Genomic_DNA"/>
</dbReference>
<gene>
    <name evidence="3" type="ORF">BamIOP4010DRAFT_2469</name>
</gene>
<dbReference type="Proteomes" id="UP000005463">
    <property type="component" value="Unassembled WGS sequence"/>
</dbReference>
<accession>B1FEK9</accession>
<comment type="caution">
    <text evidence="3">The sequence shown here is derived from an EMBL/GenBank/DDBJ whole genome shotgun (WGS) entry which is preliminary data.</text>
</comment>
<dbReference type="InterPro" id="IPR000525">
    <property type="entry name" value="Initiator_Rep_WH1"/>
</dbReference>
<reference evidence="3 4" key="1">
    <citation type="submission" date="2008-03" db="EMBL/GenBank/DDBJ databases">
        <title>Sequencing of the draft genome and assembly of Burkholderia ambifaria IOP40-10.</title>
        <authorList>
            <consortium name="US DOE Joint Genome Institute (JGI-PGF)"/>
            <person name="Copeland A."/>
            <person name="Lucas S."/>
            <person name="Lapidus A."/>
            <person name="Glavina del Rio T."/>
            <person name="Dalin E."/>
            <person name="Tice H."/>
            <person name="Bruce D."/>
            <person name="Goodwin L."/>
            <person name="Pitluck S."/>
            <person name="Larimer F."/>
            <person name="Land M.L."/>
            <person name="Hauser L."/>
            <person name="Tiedje J."/>
            <person name="Richardson P."/>
        </authorList>
    </citation>
    <scope>NUCLEOTIDE SEQUENCE [LARGE SCALE GENOMIC DNA]</scope>
    <source>
        <strain evidence="3 4">IOP40-10</strain>
    </source>
</reference>
<evidence type="ECO:0000256" key="1">
    <source>
        <dbReference type="ARBA" id="ARBA00038283"/>
    </source>
</evidence>
<organism evidence="3 4">
    <name type="scientific">Burkholderia ambifaria IOP40-10</name>
    <dbReference type="NCBI Taxonomy" id="396596"/>
    <lineage>
        <taxon>Bacteria</taxon>
        <taxon>Pseudomonadati</taxon>
        <taxon>Pseudomonadota</taxon>
        <taxon>Betaproteobacteria</taxon>
        <taxon>Burkholderiales</taxon>
        <taxon>Burkholderiaceae</taxon>
        <taxon>Burkholderia</taxon>
        <taxon>Burkholderia cepacia complex</taxon>
    </lineage>
</organism>
<dbReference type="GO" id="GO:0006270">
    <property type="term" value="P:DNA replication initiation"/>
    <property type="evidence" value="ECO:0007669"/>
    <property type="project" value="InterPro"/>
</dbReference>
<dbReference type="Pfam" id="PF21205">
    <property type="entry name" value="Rep3_C"/>
    <property type="match status" value="1"/>
</dbReference>
<comment type="similarity">
    <text evidence="1">Belongs to the initiator RepB protein family.</text>
</comment>
<dbReference type="SUPFAM" id="SSF46785">
    <property type="entry name" value="Winged helix' DNA-binding domain"/>
    <property type="match status" value="1"/>
</dbReference>
<evidence type="ECO:0000259" key="2">
    <source>
        <dbReference type="Pfam" id="PF01051"/>
    </source>
</evidence>
<dbReference type="GO" id="GO:0003887">
    <property type="term" value="F:DNA-directed DNA polymerase activity"/>
    <property type="evidence" value="ECO:0007669"/>
    <property type="project" value="InterPro"/>
</dbReference>
<feature type="domain" description="Initiator Rep protein WH1" evidence="2">
    <location>
        <begin position="71"/>
        <end position="210"/>
    </location>
</feature>
<dbReference type="InterPro" id="IPR036388">
    <property type="entry name" value="WH-like_DNA-bd_sf"/>
</dbReference>
<evidence type="ECO:0000313" key="4">
    <source>
        <dbReference type="Proteomes" id="UP000005463"/>
    </source>
</evidence>
<proteinExistence type="inferred from homology"/>
<dbReference type="InterPro" id="IPR036390">
    <property type="entry name" value="WH_DNA-bd_sf"/>
</dbReference>
<name>B1FEK9_9BURK</name>
<sequence length="491" mass="55452">MSAGLYAHFTGYGEHVVLDAHHHRRYPSVKLLPLTRRMATKRAKKTDVDVVSASSAELRKAVEAIAIQPKSGKITLLTRKLFNVLLAVAQQADDSGDTYRALLSDIVANSAFDSNDTALVKEHLRRMVSVQVEWSTGTSSQKPGRKWGISTLIADAEILEDPATRRVWVEFSFAPKIKKKLLDPVQYARLSLQFQSQLRSSAGLALYEICVRYLTNPSHLTMREPWEWWRPILSGTPDTEAGDEAKREYKYFKRDYLRPAIAEVNAVTNIFVELIEHREGRRVAEIQFRVTERKQPMLALDEHPNVFDSTLVDRMVKLGIPLKEAQTLYADSEENRIRAALQMTEQRMRSTTLPPVRSAPALFKDALKKGYAPPVESVDTLPSGVPAAKAVAAQPDDLKARLLSEFSAFRRKEAKVLYEEQGDAEREVARESFESEVLPTMGSHLRDDWRKRGLDSKLAETAFFDWLAQKTWGEPTDGDLLSFTLNQSRAA</sequence>
<evidence type="ECO:0000313" key="3">
    <source>
        <dbReference type="EMBL" id="EDT04012.1"/>
    </source>
</evidence>
<protein>
    <recommendedName>
        <fullName evidence="2">Initiator Rep protein WH1 domain-containing protein</fullName>
    </recommendedName>
</protein>
<dbReference type="AlphaFoldDB" id="B1FEK9"/>
<dbReference type="Gene3D" id="1.10.10.10">
    <property type="entry name" value="Winged helix-like DNA-binding domain superfamily/Winged helix DNA-binding domain"/>
    <property type="match status" value="1"/>
</dbReference>
<dbReference type="PATRIC" id="fig|396596.7.peg.5289"/>
<dbReference type="Pfam" id="PF01051">
    <property type="entry name" value="Rep3_N"/>
    <property type="match status" value="1"/>
</dbReference>